<evidence type="ECO:0000256" key="4">
    <source>
        <dbReference type="ARBA" id="ARBA00022500"/>
    </source>
</evidence>
<dbReference type="SUPFAM" id="SSF103039">
    <property type="entry name" value="CheC-like"/>
    <property type="match status" value="1"/>
</dbReference>
<dbReference type="CDD" id="cd17908">
    <property type="entry name" value="FliM"/>
    <property type="match status" value="1"/>
</dbReference>
<dbReference type="PANTHER" id="PTHR30034:SF3">
    <property type="entry name" value="FLAGELLAR MOTOR SWITCH PROTEIN FLIM"/>
    <property type="match status" value="1"/>
</dbReference>
<evidence type="ECO:0000256" key="6">
    <source>
        <dbReference type="ARBA" id="ARBA00022779"/>
    </source>
</evidence>
<dbReference type="SUPFAM" id="SSF101801">
    <property type="entry name" value="Surface presentation of antigens (SPOA)"/>
    <property type="match status" value="1"/>
</dbReference>
<keyword evidence="6 10" id="KW-0283">Flagellar rotation</keyword>
<reference evidence="12 13" key="1">
    <citation type="submission" date="2017-01" db="EMBL/GenBank/DDBJ databases">
        <title>Genomic analysis of Xuhuaishuia manganoxidans DY6-4.</title>
        <authorList>
            <person name="Wang X."/>
        </authorList>
    </citation>
    <scope>NUCLEOTIDE SEQUENCE [LARGE SCALE GENOMIC DNA]</scope>
    <source>
        <strain evidence="12 13">DY6-4</strain>
    </source>
</reference>
<dbReference type="GO" id="GO:0005886">
    <property type="term" value="C:plasma membrane"/>
    <property type="evidence" value="ECO:0007669"/>
    <property type="project" value="UniProtKB-SubCell"/>
</dbReference>
<dbReference type="OrthoDB" id="9806941at2"/>
<evidence type="ECO:0000256" key="8">
    <source>
        <dbReference type="ARBA" id="ARBA00023143"/>
    </source>
</evidence>
<keyword evidence="13" id="KW-1185">Reference proteome</keyword>
<dbReference type="STRING" id="1267768.BV394_05265"/>
<evidence type="ECO:0000256" key="9">
    <source>
        <dbReference type="ARBA" id="ARBA00025044"/>
    </source>
</evidence>
<evidence type="ECO:0000256" key="1">
    <source>
        <dbReference type="ARBA" id="ARBA00011049"/>
    </source>
</evidence>
<comment type="function">
    <text evidence="9 10">FliM is one of three proteins (FliG, FliN, FliM) that forms the rotor-mounted switch complex (C ring), located at the base of the basal body. This complex interacts with the CheY and CheZ chemotaxis proteins, in addition to contacting components of the motor that determine the direction of flagellar rotation.</text>
</comment>
<dbReference type="Pfam" id="PF01052">
    <property type="entry name" value="FliMN_C"/>
    <property type="match status" value="1"/>
</dbReference>
<dbReference type="PRINTS" id="PR00955">
    <property type="entry name" value="FLGMOTORFLIM"/>
</dbReference>
<evidence type="ECO:0000256" key="2">
    <source>
        <dbReference type="ARBA" id="ARBA00021898"/>
    </source>
</evidence>
<keyword evidence="4 10" id="KW-0145">Chemotaxis</keyword>
<dbReference type="Gene3D" id="2.30.330.10">
    <property type="entry name" value="SpoA-like"/>
    <property type="match status" value="1"/>
</dbReference>
<comment type="similarity">
    <text evidence="1 10">Belongs to the FliM family.</text>
</comment>
<dbReference type="GO" id="GO:0009425">
    <property type="term" value="C:bacterial-type flagellum basal body"/>
    <property type="evidence" value="ECO:0007669"/>
    <property type="project" value="UniProtKB-SubCell"/>
</dbReference>
<evidence type="ECO:0000256" key="10">
    <source>
        <dbReference type="PIRNR" id="PIRNR002888"/>
    </source>
</evidence>
<evidence type="ECO:0000256" key="7">
    <source>
        <dbReference type="ARBA" id="ARBA00023136"/>
    </source>
</evidence>
<dbReference type="InterPro" id="IPR001543">
    <property type="entry name" value="FliN-like_C"/>
</dbReference>
<dbReference type="InterPro" id="IPR036429">
    <property type="entry name" value="SpoA-like_sf"/>
</dbReference>
<keyword evidence="7 10" id="KW-0472">Membrane</keyword>
<dbReference type="InterPro" id="IPR028976">
    <property type="entry name" value="CheC-like_sf"/>
</dbReference>
<evidence type="ECO:0000259" key="11">
    <source>
        <dbReference type="Pfam" id="PF01052"/>
    </source>
</evidence>
<keyword evidence="5 10" id="KW-0997">Cell inner membrane</keyword>
<dbReference type="EMBL" id="CP019124">
    <property type="protein sequence ID" value="APX89196.1"/>
    <property type="molecule type" value="Genomic_DNA"/>
</dbReference>
<dbReference type="AlphaFoldDB" id="A0A1U7DGU9"/>
<keyword evidence="3 10" id="KW-1003">Cell membrane</keyword>
<dbReference type="RefSeq" id="WP_076979219.1">
    <property type="nucleotide sequence ID" value="NZ_MTCO01000001.1"/>
</dbReference>
<dbReference type="InterPro" id="IPR001689">
    <property type="entry name" value="Flag_FliM"/>
</dbReference>
<dbReference type="GO" id="GO:0050918">
    <property type="term" value="P:positive chemotaxis"/>
    <property type="evidence" value="ECO:0007669"/>
    <property type="project" value="TreeGrafter"/>
</dbReference>
<dbReference type="Pfam" id="PF02154">
    <property type="entry name" value="FliM"/>
    <property type="match status" value="1"/>
</dbReference>
<feature type="domain" description="Flagellar motor switch protein FliN-like C-terminal" evidence="11">
    <location>
        <begin position="250"/>
        <end position="317"/>
    </location>
</feature>
<dbReference type="PIRSF" id="PIRSF002888">
    <property type="entry name" value="FliM"/>
    <property type="match status" value="1"/>
</dbReference>
<dbReference type="Gene3D" id="3.40.1550.10">
    <property type="entry name" value="CheC-like"/>
    <property type="match status" value="1"/>
</dbReference>
<name>A0A1U7DGU9_9RHOB</name>
<comment type="subcellular location">
    <subcellularLocation>
        <location evidence="10">Cell inner membrane</location>
        <topology evidence="10">Peripheral membrane protein</topology>
    </subcellularLocation>
    <subcellularLocation>
        <location evidence="10">Bacterial flagellum basal body</location>
    </subcellularLocation>
</comment>
<dbReference type="PANTHER" id="PTHR30034">
    <property type="entry name" value="FLAGELLAR MOTOR SWITCH PROTEIN FLIM"/>
    <property type="match status" value="1"/>
</dbReference>
<gene>
    <name evidence="12" type="ORF">BV394_05265</name>
</gene>
<protein>
    <recommendedName>
        <fullName evidence="2 10">Flagellar motor switch protein FliM</fullName>
    </recommendedName>
</protein>
<evidence type="ECO:0000256" key="5">
    <source>
        <dbReference type="ARBA" id="ARBA00022519"/>
    </source>
</evidence>
<evidence type="ECO:0000313" key="13">
    <source>
        <dbReference type="Proteomes" id="UP000187266"/>
    </source>
</evidence>
<dbReference type="GO" id="GO:0003774">
    <property type="term" value="F:cytoskeletal motor activity"/>
    <property type="evidence" value="ECO:0007669"/>
    <property type="project" value="InterPro"/>
</dbReference>
<accession>A0A1U7DGU9</accession>
<dbReference type="GO" id="GO:0071978">
    <property type="term" value="P:bacterial-type flagellum-dependent swarming motility"/>
    <property type="evidence" value="ECO:0007669"/>
    <property type="project" value="TreeGrafter"/>
</dbReference>
<keyword evidence="8 10" id="KW-0975">Bacterial flagellum</keyword>
<evidence type="ECO:0000256" key="3">
    <source>
        <dbReference type="ARBA" id="ARBA00022475"/>
    </source>
</evidence>
<proteinExistence type="inferred from homology"/>
<organism evidence="12 13">
    <name type="scientific">Brevirhabdus pacifica</name>
    <dbReference type="NCBI Taxonomy" id="1267768"/>
    <lineage>
        <taxon>Bacteria</taxon>
        <taxon>Pseudomonadati</taxon>
        <taxon>Pseudomonadota</taxon>
        <taxon>Alphaproteobacteria</taxon>
        <taxon>Rhodobacterales</taxon>
        <taxon>Paracoccaceae</taxon>
        <taxon>Brevirhabdus</taxon>
    </lineage>
</organism>
<dbReference type="Proteomes" id="UP000187266">
    <property type="component" value="Chromosome"/>
</dbReference>
<accession>A0A2M9DEI6</accession>
<sequence length="335" mass="36813">MMDEEYTDEMDDDEDETVLVDRVPKKPPRDLTVEEEIIHKARSNFDQLPMLEVVFDRFALSLGAALKSYTSTGTDVAIASIDYMSCGDALDSLPSPGFLVMTNARPWDGRLLLALNTDLLFSTLELMLGGRSIRPRPQTPRFFTMIEKRVGARVAEIILAEMAEAFATLADVQFVIEELENNPRSTILAPPASPCVKITLDVMLDDRGGQISVLIPHATLEPVRGLLSQVFLGGQLGGDQNWRNSLKHLLSDTPVSLEAILTEVNLPMTDVLRWAPGQTLDLGINVDHMPRVTCSGHEMFRGAMGRCRNGAVALRIVTETDPDPEETPADDGAPT</sequence>
<evidence type="ECO:0000313" key="12">
    <source>
        <dbReference type="EMBL" id="APX89196.1"/>
    </source>
</evidence>